<keyword evidence="8" id="KW-0282">Flagellum</keyword>
<feature type="domain" description="Flagellar basal body rod protein N-terminal" evidence="7">
    <location>
        <begin position="10"/>
        <end position="39"/>
    </location>
</feature>
<keyword evidence="8" id="KW-0966">Cell projection</keyword>
<evidence type="ECO:0000256" key="2">
    <source>
        <dbReference type="ARBA" id="ARBA00009677"/>
    </source>
</evidence>
<dbReference type="PROSITE" id="PS00588">
    <property type="entry name" value="FLAGELLA_BB_ROD"/>
    <property type="match status" value="1"/>
</dbReference>
<organism evidence="8 9">
    <name type="scientific">Gottschalkia acidurici (strain ATCC 7906 / DSM 604 / BCRC 14475 / CIP 104303 / KCTC 5404 / NCIMB 10678 / 9a)</name>
    <name type="common">Clostridium acidurici</name>
    <dbReference type="NCBI Taxonomy" id="1128398"/>
    <lineage>
        <taxon>Bacteria</taxon>
        <taxon>Bacillati</taxon>
        <taxon>Bacillota</taxon>
        <taxon>Tissierellia</taxon>
        <taxon>Tissierellales</taxon>
        <taxon>Gottschalkiaceae</taxon>
        <taxon>Gottschalkia</taxon>
    </lineage>
</organism>
<keyword evidence="9" id="KW-1185">Reference proteome</keyword>
<comment type="similarity">
    <text evidence="2 6">Belongs to the flagella basal body rod proteins family.</text>
</comment>
<dbReference type="AlphaFoldDB" id="K0B105"/>
<dbReference type="GO" id="GO:0030694">
    <property type="term" value="C:bacterial-type flagellum basal body, rod"/>
    <property type="evidence" value="ECO:0007669"/>
    <property type="project" value="InterPro"/>
</dbReference>
<proteinExistence type="inferred from homology"/>
<keyword evidence="4 6" id="KW-0975">Bacterial flagellum</keyword>
<evidence type="ECO:0000313" key="9">
    <source>
        <dbReference type="Proteomes" id="UP000006094"/>
    </source>
</evidence>
<evidence type="ECO:0000256" key="3">
    <source>
        <dbReference type="ARBA" id="ARBA00014376"/>
    </source>
</evidence>
<evidence type="ECO:0000313" key="8">
    <source>
        <dbReference type="EMBL" id="AFS78615.1"/>
    </source>
</evidence>
<dbReference type="HOGENOM" id="CLU_125463_3_1_9"/>
<evidence type="ECO:0000256" key="4">
    <source>
        <dbReference type="ARBA" id="ARBA00023143"/>
    </source>
</evidence>
<reference evidence="8 9" key="1">
    <citation type="journal article" date="2012" name="PLoS ONE">
        <title>The purine-utilizing bacterium Clostridium acidurici 9a: a genome-guided metabolic reconsideration.</title>
        <authorList>
            <person name="Hartwich K."/>
            <person name="Poehlein A."/>
            <person name="Daniel R."/>
        </authorList>
    </citation>
    <scope>NUCLEOTIDE SEQUENCE [LARGE SCALE GENOMIC DNA]</scope>
    <source>
        <strain evidence="9">ATCC 7906 / DSM 604 / BCRC 14475 / CIP 104303 / KCTC 5404 / NCIMB 10678 / 9a</strain>
    </source>
</reference>
<dbReference type="Proteomes" id="UP000006094">
    <property type="component" value="Chromosome"/>
</dbReference>
<comment type="subunit">
    <text evidence="6">The basal body constitutes a major portion of the flagellar organelle and consists of a number of rings mounted on a central rod.</text>
</comment>
<evidence type="ECO:0000259" key="7">
    <source>
        <dbReference type="Pfam" id="PF00460"/>
    </source>
</evidence>
<gene>
    <name evidence="8" type="primary">flgB</name>
    <name evidence="8" type="ordered locus">Curi_c16070</name>
</gene>
<comment type="subcellular location">
    <subcellularLocation>
        <location evidence="1 6">Bacterial flagellum basal body</location>
    </subcellularLocation>
</comment>
<dbReference type="PANTHER" id="PTHR30435:SF12">
    <property type="entry name" value="FLAGELLAR BASAL BODY ROD PROTEIN FLGB"/>
    <property type="match status" value="1"/>
</dbReference>
<dbReference type="STRING" id="1128398.Curi_c16070"/>
<evidence type="ECO:0000256" key="5">
    <source>
        <dbReference type="ARBA" id="ARBA00024934"/>
    </source>
</evidence>
<dbReference type="PANTHER" id="PTHR30435">
    <property type="entry name" value="FLAGELLAR PROTEIN"/>
    <property type="match status" value="1"/>
</dbReference>
<dbReference type="InterPro" id="IPR001444">
    <property type="entry name" value="Flag_bb_rod_N"/>
</dbReference>
<dbReference type="InterPro" id="IPR006300">
    <property type="entry name" value="FlgB"/>
</dbReference>
<accession>K0B105</accession>
<dbReference type="GO" id="GO:0071978">
    <property type="term" value="P:bacterial-type flagellum-dependent swarming motility"/>
    <property type="evidence" value="ECO:0007669"/>
    <property type="project" value="TreeGrafter"/>
</dbReference>
<dbReference type="PIRSF" id="PIRSF002889">
    <property type="entry name" value="Rod_FlgB"/>
    <property type="match status" value="1"/>
</dbReference>
<keyword evidence="8" id="KW-0969">Cilium</keyword>
<dbReference type="EMBL" id="CP003326">
    <property type="protein sequence ID" value="AFS78615.1"/>
    <property type="molecule type" value="Genomic_DNA"/>
</dbReference>
<dbReference type="Pfam" id="PF00460">
    <property type="entry name" value="Flg_bb_rod"/>
    <property type="match status" value="1"/>
</dbReference>
<sequence>MLSKLYGNMDVLKTALDGSSLRYEAISNNLANVNTPNYKRTTVEFENELQKVISGENTKLTLAKTHNKHMGKGKLSIENFEPTVTKLKNISTRKDKNNVNPDIEMIDMAKTIIKYNALTDQISRKFNGIQNVISEGGK</sequence>
<name>K0B105_GOTA9</name>
<evidence type="ECO:0000256" key="1">
    <source>
        <dbReference type="ARBA" id="ARBA00004117"/>
    </source>
</evidence>
<dbReference type="OrthoDB" id="9792068at2"/>
<dbReference type="NCBIfam" id="TIGR01396">
    <property type="entry name" value="FlgB"/>
    <property type="match status" value="1"/>
</dbReference>
<dbReference type="InterPro" id="IPR019776">
    <property type="entry name" value="Flagellar_basal_body_rod_CS"/>
</dbReference>
<protein>
    <recommendedName>
        <fullName evidence="3 6">Flagellar basal body rod protein FlgB</fullName>
    </recommendedName>
</protein>
<dbReference type="RefSeq" id="WP_014967751.1">
    <property type="nucleotide sequence ID" value="NC_018664.1"/>
</dbReference>
<dbReference type="eggNOG" id="COG1815">
    <property type="taxonomic scope" value="Bacteria"/>
</dbReference>
<evidence type="ECO:0000256" key="6">
    <source>
        <dbReference type="PIRNR" id="PIRNR002889"/>
    </source>
</evidence>
<comment type="function">
    <text evidence="5 6">Structural component of flagellum, the bacterial motility apparatus. Part of the rod structure of flagellar basal body.</text>
</comment>
<dbReference type="KEGG" id="cad:Curi_c16070"/>